<protein>
    <submittedName>
        <fullName evidence="7">CAP-Gly domain-containing protein</fullName>
    </submittedName>
</protein>
<evidence type="ECO:0000256" key="2">
    <source>
        <dbReference type="ARBA" id="ARBA00022490"/>
    </source>
</evidence>
<dbReference type="GO" id="GO:0005829">
    <property type="term" value="C:cytosol"/>
    <property type="evidence" value="ECO:0007669"/>
    <property type="project" value="UniProtKB-ARBA"/>
</dbReference>
<dbReference type="AlphaFoldDB" id="A0A1I7XIF3"/>
<dbReference type="SMART" id="SM01052">
    <property type="entry name" value="CAP_GLY"/>
    <property type="match status" value="1"/>
</dbReference>
<reference evidence="7" key="1">
    <citation type="submission" date="2016-11" db="UniProtKB">
        <authorList>
            <consortium name="WormBaseParasite"/>
        </authorList>
    </citation>
    <scope>IDENTIFICATION</scope>
</reference>
<evidence type="ECO:0000259" key="5">
    <source>
        <dbReference type="PROSITE" id="PS50245"/>
    </source>
</evidence>
<dbReference type="Pfam" id="PF01302">
    <property type="entry name" value="CAP_GLY"/>
    <property type="match status" value="1"/>
</dbReference>
<sequence>MKIHAVDISGRNQDLQDDSMVEKYEMSDEKYNERADSVRMWKKKMLADKETVGIKDTEENVTLAQTMKIGDRCEVRVKGQGSRRGVVAFIGNTQFKDGVWIGIKYDEPVGKNNGSVAGIKYFECDDKYGGFVRPSDVITGDFPELVLAEMDEI</sequence>
<dbReference type="PANTHER" id="PTHR18916:SF85">
    <property type="entry name" value="TUBULIN-FOLDING COFACTOR B"/>
    <property type="match status" value="1"/>
</dbReference>
<dbReference type="Gene3D" id="2.30.30.190">
    <property type="entry name" value="CAP Gly-rich-like domain"/>
    <property type="match status" value="1"/>
</dbReference>
<feature type="domain" description="CAP-Gly" evidence="5">
    <location>
        <begin position="91"/>
        <end position="133"/>
    </location>
</feature>
<dbReference type="PANTHER" id="PTHR18916">
    <property type="entry name" value="DYNACTIN 1-RELATED MICROTUBULE-BINDING"/>
    <property type="match status" value="1"/>
</dbReference>
<evidence type="ECO:0000313" key="7">
    <source>
        <dbReference type="WBParaSite" id="Hba_17272"/>
    </source>
</evidence>
<dbReference type="GO" id="GO:0035371">
    <property type="term" value="C:microtubule plus-end"/>
    <property type="evidence" value="ECO:0007669"/>
    <property type="project" value="TreeGrafter"/>
</dbReference>
<dbReference type="Proteomes" id="UP000095283">
    <property type="component" value="Unplaced"/>
</dbReference>
<comment type="similarity">
    <text evidence="4">Belongs to the TBCB family.</text>
</comment>
<accession>A0A1I7XIF3</accession>
<dbReference type="PROSITE" id="PS00845">
    <property type="entry name" value="CAP_GLY_1"/>
    <property type="match status" value="1"/>
</dbReference>
<dbReference type="PROSITE" id="PS50245">
    <property type="entry name" value="CAP_GLY_2"/>
    <property type="match status" value="1"/>
</dbReference>
<dbReference type="GO" id="GO:0051010">
    <property type="term" value="F:microtubule plus-end binding"/>
    <property type="evidence" value="ECO:0007669"/>
    <property type="project" value="TreeGrafter"/>
</dbReference>
<keyword evidence="2" id="KW-0963">Cytoplasm</keyword>
<dbReference type="GO" id="GO:0031122">
    <property type="term" value="P:cytoplasmic microtubule organization"/>
    <property type="evidence" value="ECO:0007669"/>
    <property type="project" value="TreeGrafter"/>
</dbReference>
<dbReference type="InterPro" id="IPR000938">
    <property type="entry name" value="CAP-Gly_domain"/>
</dbReference>
<organism evidence="6 7">
    <name type="scientific">Heterorhabditis bacteriophora</name>
    <name type="common">Entomopathogenic nematode worm</name>
    <dbReference type="NCBI Taxonomy" id="37862"/>
    <lineage>
        <taxon>Eukaryota</taxon>
        <taxon>Metazoa</taxon>
        <taxon>Ecdysozoa</taxon>
        <taxon>Nematoda</taxon>
        <taxon>Chromadorea</taxon>
        <taxon>Rhabditida</taxon>
        <taxon>Rhabditina</taxon>
        <taxon>Rhabditomorpha</taxon>
        <taxon>Strongyloidea</taxon>
        <taxon>Heterorhabditidae</taxon>
        <taxon>Heterorhabditis</taxon>
    </lineage>
</organism>
<proteinExistence type="inferred from homology"/>
<dbReference type="SUPFAM" id="SSF74924">
    <property type="entry name" value="Cap-Gly domain"/>
    <property type="match status" value="1"/>
</dbReference>
<evidence type="ECO:0000256" key="3">
    <source>
        <dbReference type="ARBA" id="ARBA00023186"/>
    </source>
</evidence>
<dbReference type="InterPro" id="IPR036859">
    <property type="entry name" value="CAP-Gly_dom_sf"/>
</dbReference>
<evidence type="ECO:0000313" key="6">
    <source>
        <dbReference type="Proteomes" id="UP000095283"/>
    </source>
</evidence>
<keyword evidence="3" id="KW-0143">Chaperone</keyword>
<dbReference type="GO" id="GO:0005634">
    <property type="term" value="C:nucleus"/>
    <property type="evidence" value="ECO:0007669"/>
    <property type="project" value="TreeGrafter"/>
</dbReference>
<dbReference type="FunFam" id="2.30.30.190:FF:000013">
    <property type="entry name" value="Tubulin-folding cofactor B"/>
    <property type="match status" value="1"/>
</dbReference>
<evidence type="ECO:0000256" key="4">
    <source>
        <dbReference type="ARBA" id="ARBA00025779"/>
    </source>
</evidence>
<evidence type="ECO:0000256" key="1">
    <source>
        <dbReference type="ARBA" id="ARBA00004496"/>
    </source>
</evidence>
<dbReference type="WBParaSite" id="Hba_17272">
    <property type="protein sequence ID" value="Hba_17272"/>
    <property type="gene ID" value="Hba_17272"/>
</dbReference>
<comment type="subcellular location">
    <subcellularLocation>
        <location evidence="1">Cytoplasm</location>
    </subcellularLocation>
</comment>
<name>A0A1I7XIF3_HETBA</name>
<keyword evidence="6" id="KW-1185">Reference proteome</keyword>